<feature type="compositionally biased region" description="Basic and acidic residues" evidence="10">
    <location>
        <begin position="82"/>
        <end position="97"/>
    </location>
</feature>
<dbReference type="Proteomes" id="UP001310890">
    <property type="component" value="Unassembled WGS sequence"/>
</dbReference>
<feature type="compositionally biased region" description="Polar residues" evidence="10">
    <location>
        <begin position="592"/>
        <end position="609"/>
    </location>
</feature>
<dbReference type="GO" id="GO:0005874">
    <property type="term" value="C:microtubule"/>
    <property type="evidence" value="ECO:0007669"/>
    <property type="project" value="UniProtKB-KW"/>
</dbReference>
<dbReference type="GO" id="GO:0005868">
    <property type="term" value="C:cytoplasmic dynein complex"/>
    <property type="evidence" value="ECO:0007669"/>
    <property type="project" value="InterPro"/>
</dbReference>
<keyword evidence="6" id="KW-0067">ATP-binding</keyword>
<comment type="subcellular location">
    <subcellularLocation>
        <location evidence="1">Cytoplasm</location>
        <location evidence="1">Cytoskeleton</location>
    </subcellularLocation>
</comment>
<feature type="compositionally biased region" description="Low complexity" evidence="10">
    <location>
        <begin position="647"/>
        <end position="657"/>
    </location>
</feature>
<feature type="region of interest" description="Disordered" evidence="10">
    <location>
        <begin position="482"/>
        <end position="515"/>
    </location>
</feature>
<keyword evidence="5" id="KW-0547">Nucleotide-binding</keyword>
<dbReference type="GO" id="GO:0007018">
    <property type="term" value="P:microtubule-based movement"/>
    <property type="evidence" value="ECO:0007669"/>
    <property type="project" value="InterPro"/>
</dbReference>
<reference evidence="11" key="1">
    <citation type="submission" date="2023-08" db="EMBL/GenBank/DDBJ databases">
        <title>Black Yeasts Isolated from many extreme environments.</title>
        <authorList>
            <person name="Coleine C."/>
            <person name="Stajich J.E."/>
            <person name="Selbmann L."/>
        </authorList>
    </citation>
    <scope>NUCLEOTIDE SEQUENCE</scope>
    <source>
        <strain evidence="11">CCFEE 5401</strain>
    </source>
</reference>
<dbReference type="GO" id="GO:0035974">
    <property type="term" value="C:meiotic spindle pole body"/>
    <property type="evidence" value="ECO:0007669"/>
    <property type="project" value="TreeGrafter"/>
</dbReference>
<dbReference type="Pfam" id="PF05783">
    <property type="entry name" value="DLIC"/>
    <property type="match status" value="3"/>
</dbReference>
<accession>A0AAN7TD65</accession>
<feature type="compositionally biased region" description="Polar residues" evidence="10">
    <location>
        <begin position="379"/>
        <end position="389"/>
    </location>
</feature>
<dbReference type="EMBL" id="JAVRRL010000095">
    <property type="protein sequence ID" value="KAK5108100.1"/>
    <property type="molecule type" value="Genomic_DNA"/>
</dbReference>
<dbReference type="GO" id="GO:0005524">
    <property type="term" value="F:ATP binding"/>
    <property type="evidence" value="ECO:0007669"/>
    <property type="project" value="UniProtKB-KW"/>
</dbReference>
<evidence type="ECO:0000313" key="11">
    <source>
        <dbReference type="EMBL" id="KAK5108100.1"/>
    </source>
</evidence>
<feature type="region of interest" description="Disordered" evidence="10">
    <location>
        <begin position="1"/>
        <end position="24"/>
    </location>
</feature>
<name>A0AAN7TD65_9PEZI</name>
<keyword evidence="8" id="KW-0505">Motor protein</keyword>
<evidence type="ECO:0000256" key="2">
    <source>
        <dbReference type="ARBA" id="ARBA00022448"/>
    </source>
</evidence>
<gene>
    <name evidence="11" type="ORF">LTR62_008754</name>
</gene>
<keyword evidence="4" id="KW-0493">Microtubule</keyword>
<proteinExistence type="predicted"/>
<evidence type="ECO:0000256" key="10">
    <source>
        <dbReference type="SAM" id="MobiDB-lite"/>
    </source>
</evidence>
<evidence type="ECO:0000256" key="4">
    <source>
        <dbReference type="ARBA" id="ARBA00022701"/>
    </source>
</evidence>
<evidence type="ECO:0000256" key="7">
    <source>
        <dbReference type="ARBA" id="ARBA00023017"/>
    </source>
</evidence>
<dbReference type="GO" id="GO:0000226">
    <property type="term" value="P:microtubule cytoskeleton organization"/>
    <property type="evidence" value="ECO:0007669"/>
    <property type="project" value="TreeGrafter"/>
</dbReference>
<keyword evidence="9" id="KW-0206">Cytoskeleton</keyword>
<organism evidence="11 12">
    <name type="scientific">Meristemomyces frigidus</name>
    <dbReference type="NCBI Taxonomy" id="1508187"/>
    <lineage>
        <taxon>Eukaryota</taxon>
        <taxon>Fungi</taxon>
        <taxon>Dikarya</taxon>
        <taxon>Ascomycota</taxon>
        <taxon>Pezizomycotina</taxon>
        <taxon>Dothideomycetes</taxon>
        <taxon>Dothideomycetidae</taxon>
        <taxon>Mycosphaerellales</taxon>
        <taxon>Teratosphaeriaceae</taxon>
        <taxon>Meristemomyces</taxon>
    </lineage>
</organism>
<dbReference type="PANTHER" id="PTHR12688:SF0">
    <property type="entry name" value="DYNEIN LIGHT INTERMEDIATE CHAIN"/>
    <property type="match status" value="1"/>
</dbReference>
<dbReference type="AlphaFoldDB" id="A0AAN7TD65"/>
<keyword evidence="7" id="KW-0243">Dynein</keyword>
<comment type="caution">
    <text evidence="11">The sequence shown here is derived from an EMBL/GenBank/DDBJ whole genome shotgun (WGS) entry which is preliminary data.</text>
</comment>
<feature type="region of interest" description="Disordered" evidence="10">
    <location>
        <begin position="378"/>
        <end position="412"/>
    </location>
</feature>
<evidence type="ECO:0008006" key="13">
    <source>
        <dbReference type="Google" id="ProtNLM"/>
    </source>
</evidence>
<evidence type="ECO:0000313" key="12">
    <source>
        <dbReference type="Proteomes" id="UP001310890"/>
    </source>
</evidence>
<evidence type="ECO:0000256" key="3">
    <source>
        <dbReference type="ARBA" id="ARBA00022490"/>
    </source>
</evidence>
<feature type="compositionally biased region" description="Basic and acidic residues" evidence="10">
    <location>
        <begin position="572"/>
        <end position="589"/>
    </location>
</feature>
<evidence type="ECO:0000256" key="1">
    <source>
        <dbReference type="ARBA" id="ARBA00004245"/>
    </source>
</evidence>
<evidence type="ECO:0000256" key="9">
    <source>
        <dbReference type="ARBA" id="ARBA00023212"/>
    </source>
</evidence>
<protein>
    <recommendedName>
        <fullName evidence="13">Dynein light intermediate chain</fullName>
    </recommendedName>
</protein>
<feature type="region of interest" description="Disordered" evidence="10">
    <location>
        <begin position="69"/>
        <end position="99"/>
    </location>
</feature>
<evidence type="ECO:0000256" key="8">
    <source>
        <dbReference type="ARBA" id="ARBA00023175"/>
    </source>
</evidence>
<dbReference type="PANTHER" id="PTHR12688">
    <property type="entry name" value="DYNEIN LIGHT INTERMEDIATE CHAIN"/>
    <property type="match status" value="1"/>
</dbReference>
<evidence type="ECO:0000256" key="6">
    <source>
        <dbReference type="ARBA" id="ARBA00022840"/>
    </source>
</evidence>
<dbReference type="InterPro" id="IPR022780">
    <property type="entry name" value="Dynein_light_int_chain"/>
</dbReference>
<keyword evidence="2" id="KW-0813">Transport</keyword>
<dbReference type="InterPro" id="IPR008467">
    <property type="entry name" value="Dynein1_light_intermed_chain"/>
</dbReference>
<dbReference type="GO" id="GO:0045504">
    <property type="term" value="F:dynein heavy chain binding"/>
    <property type="evidence" value="ECO:0007669"/>
    <property type="project" value="TreeGrafter"/>
</dbReference>
<evidence type="ECO:0000256" key="5">
    <source>
        <dbReference type="ARBA" id="ARBA00022741"/>
    </source>
</evidence>
<feature type="compositionally biased region" description="Gly residues" evidence="10">
    <location>
        <begin position="633"/>
        <end position="646"/>
    </location>
</feature>
<keyword evidence="3" id="KW-0963">Cytoplasm</keyword>
<feature type="compositionally biased region" description="Basic and acidic residues" evidence="10">
    <location>
        <begin position="610"/>
        <end position="622"/>
    </location>
</feature>
<feature type="region of interest" description="Disordered" evidence="10">
    <location>
        <begin position="552"/>
        <end position="657"/>
    </location>
</feature>
<sequence>MATVAHPGTTPRRREEQVVKGKKVKRTDIWSNLLRQTREAQARSRTQTVQHRQLIVCGGSSEDQRAFVQSLARPPPPTSSSRNRDVRPQRPKGEVKLSNRHAYGYGHMTLYTPPQQNGGILGAEAEEAVRLEVHTVPEPEAVYEGTLRRLLEARVEQEQDAVMDEQGIPGVERNAEGARRPHVSLLLSWREPWRFMSLLRQWLQLLAKALLPPNSPDEDSLGVLKEHKLALTIVVQHVEAQEGLEREGYGEESFDYISQCLRTALLPLSAALVYSSSAMPPQQPGSALSELQKMLFTGLTLDLAPLSPAPAKGSTTIKRDDLALRHNVVDRMAIVVPSGWDSVGKIRLLSETFSPEAVLEAWVADMNVPVHAPIEAQAEGTSLETNSGVETPANGGAERERHSPEQEVYATSEAGSDDLDLASQHVPPSKQAVSAITTYEQSVMNPNAHKSVKRLQVEVTTKPTQQFLAEMRSHLLELEAQDAERAEREPPTTARSTTAGSSHNPTARMIGLPSGEQTGALSSLGDVSFNVGGVNYNTVSAEAAIDRLIRSQQPPQPTGLESPLSTPTGAGNRRDITPRQPRREDKLDATPKSPQRSSARSTTSMQSESKPMDKLEVDKLEEYFASLMSKGSGTPGGGGASGGRGSGASTPSKAPAR</sequence>
<feature type="compositionally biased region" description="Polar residues" evidence="10">
    <location>
        <begin position="493"/>
        <end position="505"/>
    </location>
</feature>